<dbReference type="AlphaFoldDB" id="X0V1N6"/>
<dbReference type="InterPro" id="IPR000157">
    <property type="entry name" value="TIR_dom"/>
</dbReference>
<feature type="non-terminal residue" evidence="2">
    <location>
        <position position="1"/>
    </location>
</feature>
<dbReference type="SUPFAM" id="SSF52200">
    <property type="entry name" value="Toll/Interleukin receptor TIR domain"/>
    <property type="match status" value="1"/>
</dbReference>
<feature type="domain" description="TIR" evidence="1">
    <location>
        <begin position="102"/>
        <end position="231"/>
    </location>
</feature>
<reference evidence="2" key="1">
    <citation type="journal article" date="2014" name="Front. Microbiol.">
        <title>High frequency of phylogenetically diverse reductive dehalogenase-homologous genes in deep subseafloor sedimentary metagenomes.</title>
        <authorList>
            <person name="Kawai M."/>
            <person name="Futagami T."/>
            <person name="Toyoda A."/>
            <person name="Takaki Y."/>
            <person name="Nishi S."/>
            <person name="Hori S."/>
            <person name="Arai W."/>
            <person name="Tsubouchi T."/>
            <person name="Morono Y."/>
            <person name="Uchiyama I."/>
            <person name="Ito T."/>
            <person name="Fujiyama A."/>
            <person name="Inagaki F."/>
            <person name="Takami H."/>
        </authorList>
    </citation>
    <scope>NUCLEOTIDE SEQUENCE</scope>
    <source>
        <strain evidence="2">Expedition CK06-06</strain>
    </source>
</reference>
<dbReference type="PROSITE" id="PS50104">
    <property type="entry name" value="TIR"/>
    <property type="match status" value="1"/>
</dbReference>
<dbReference type="InterPro" id="IPR035897">
    <property type="entry name" value="Toll_tir_struct_dom_sf"/>
</dbReference>
<dbReference type="GO" id="GO:0007165">
    <property type="term" value="P:signal transduction"/>
    <property type="evidence" value="ECO:0007669"/>
    <property type="project" value="InterPro"/>
</dbReference>
<dbReference type="EMBL" id="BARS01028268">
    <property type="protein sequence ID" value="GAG06438.1"/>
    <property type="molecule type" value="Genomic_DNA"/>
</dbReference>
<dbReference type="Gene3D" id="3.40.50.10140">
    <property type="entry name" value="Toll/interleukin-1 receptor homology (TIR) domain"/>
    <property type="match status" value="1"/>
</dbReference>
<organism evidence="2">
    <name type="scientific">marine sediment metagenome</name>
    <dbReference type="NCBI Taxonomy" id="412755"/>
    <lineage>
        <taxon>unclassified sequences</taxon>
        <taxon>metagenomes</taxon>
        <taxon>ecological metagenomes</taxon>
    </lineage>
</organism>
<gene>
    <name evidence="2" type="ORF">S01H1_44317</name>
</gene>
<dbReference type="Pfam" id="PF13676">
    <property type="entry name" value="TIR_2"/>
    <property type="match status" value="1"/>
</dbReference>
<proteinExistence type="predicted"/>
<accession>X0V1N6</accession>
<evidence type="ECO:0000259" key="1">
    <source>
        <dbReference type="PROSITE" id="PS50104"/>
    </source>
</evidence>
<protein>
    <recommendedName>
        <fullName evidence="1">TIR domain-containing protein</fullName>
    </recommendedName>
</protein>
<comment type="caution">
    <text evidence="2">The sequence shown here is derived from an EMBL/GenBank/DDBJ whole genome shotgun (WGS) entry which is preliminary data.</text>
</comment>
<sequence>NKSKGYKNLLENSDAVIIITNSATTNLQNTHRLYSELKQKVEISNIYIFANFQDKEQTAIEKEKIEEIFGEKTIALSAVKPESKEVLMNVIEQISNTAISGKKFLAFVSYATADSEFFEISKIAKKLKKHSRIDDILYWEEALKDDIYDYMNNNLESCDILLLFCSKNAKNSEPVQMEWKTALKIKKPIIPIFQTEDTIPPLLSTKLGVQFKKYDIDATIEQIYKLILKKLDLT</sequence>
<name>X0V1N6_9ZZZZ</name>
<evidence type="ECO:0000313" key="2">
    <source>
        <dbReference type="EMBL" id="GAG06438.1"/>
    </source>
</evidence>